<feature type="compositionally biased region" description="Polar residues" evidence="1">
    <location>
        <begin position="36"/>
        <end position="48"/>
    </location>
</feature>
<dbReference type="Pfam" id="PF08914">
    <property type="entry name" value="Myb_Rap1"/>
    <property type="match status" value="1"/>
</dbReference>
<feature type="compositionally biased region" description="Basic and acidic residues" evidence="1">
    <location>
        <begin position="734"/>
        <end position="746"/>
    </location>
</feature>
<accession>A0A9P6UW86</accession>
<feature type="compositionally biased region" description="Low complexity" evidence="1">
    <location>
        <begin position="919"/>
        <end position="929"/>
    </location>
</feature>
<feature type="compositionally biased region" description="Basic and acidic residues" evidence="1">
    <location>
        <begin position="630"/>
        <end position="644"/>
    </location>
</feature>
<dbReference type="SUPFAM" id="SSF46689">
    <property type="entry name" value="Homeodomain-like"/>
    <property type="match status" value="1"/>
</dbReference>
<feature type="compositionally biased region" description="Basic residues" evidence="1">
    <location>
        <begin position="933"/>
        <end position="945"/>
    </location>
</feature>
<proteinExistence type="predicted"/>
<feature type="region of interest" description="Disordered" evidence="1">
    <location>
        <begin position="912"/>
        <end position="945"/>
    </location>
</feature>
<protein>
    <recommendedName>
        <fullName evidence="2">TERF2-interacting telomeric protein 1 Myb domain-containing protein</fullName>
    </recommendedName>
</protein>
<dbReference type="AlphaFoldDB" id="A0A9P6UW86"/>
<evidence type="ECO:0000313" key="3">
    <source>
        <dbReference type="EMBL" id="KAG0323679.1"/>
    </source>
</evidence>
<feature type="domain" description="TERF2-interacting telomeric protein 1 Myb" evidence="2">
    <location>
        <begin position="202"/>
        <end position="254"/>
    </location>
</feature>
<dbReference type="Gene3D" id="1.10.10.60">
    <property type="entry name" value="Homeodomain-like"/>
    <property type="match status" value="1"/>
</dbReference>
<dbReference type="InterPro" id="IPR015010">
    <property type="entry name" value="TERF2IP_Myb"/>
</dbReference>
<dbReference type="Proteomes" id="UP000738325">
    <property type="component" value="Unassembled WGS sequence"/>
</dbReference>
<gene>
    <name evidence="3" type="ORF">BGZ99_002619</name>
</gene>
<feature type="region of interest" description="Disordered" evidence="1">
    <location>
        <begin position="256"/>
        <end position="300"/>
    </location>
</feature>
<keyword evidence="4" id="KW-1185">Reference proteome</keyword>
<name>A0A9P6UW86_9FUNG</name>
<sequence length="945" mass="105095">MTASDTGRPITNAEPTQTEDQGPPERSRVSAGGTVATASSRTDRANSSTPTPDTDAPTLHARHGSTRAHSGPHLDSSARRPSPYQHQGRLRKQKLSDQADASDHVESRKIFVDKGGQPLLICISLTVKDIHALESKIREYGGAVTMDERVAYIHLADPGHRYQHPMFSTEWVDKCISHRGLLDHKTPEFQLGIARRIDKMPYTLEEDQALRLFVDEKRRGGAKVKGNRVYQEFAEMHNTHSWQSWRERAVKDLKLTEPPSVFGPAKAKREGRLRGLQERQSGEHEDEDLANNKSREAVADETSIANNTHNDGEDAGLGEGSSQTLFSRSRDVTDLISDAKEDTIHRKEIISLMELRGIASESQMTESMKDALAAVLSTQTDIEKGSVFKSGQPASREHVIGRAVTLSPAKGAHIDSTRGSVGTQSKRLSLPNMGTSSHLRAISPSEHHGSMSQGMAMTTDLQDHLLQPLSLTRTELSTNPQSGLADAERVAAVLPSPVIYEQGLKQSGEQELNQMEAVDTSATTDLTDEDDLFTERNILEKMHRSPHTDPTPLSSLDQKKTLLQDGSLHAPSEQDIIAAEIFAAFDDQFGDEPESPQDFELPAKLLIGRTSSPRQVKQRSRSRSSADSLGRSDRTTESHSDSKRTRAVFGSSESIAKAEYPYKLTSEEQTEVDVEVNMQELTPRVSRDHDRDEASRRKSAKIKESTLQVPRERGRIGSSRREVAKVKKSASHAPQERSKAGAAQEHRQVYRAGMDRLETNAPDQQTMQRDAVREYYTNISPKDDVHTKEERLSYAKLMYYLGSIYQSEISELVYTELIHPRKAIDILDACSGNLSAAYSLINEGMTMDIRDQFWTREDDLQAIRDGIEDGAVFDTKHSLSQVAERLVYLRRTRDAAEELELSLDEIPSAELQKKRAVNSAPSSTSSSLDTARRLRSPPKKARIEL</sequence>
<feature type="compositionally biased region" description="Polar residues" evidence="1">
    <location>
        <begin position="417"/>
        <end position="436"/>
    </location>
</feature>
<feature type="compositionally biased region" description="Basic and acidic residues" evidence="1">
    <location>
        <begin position="267"/>
        <end position="283"/>
    </location>
</feature>
<organism evidence="3 4">
    <name type="scientific">Dissophora globulifera</name>
    <dbReference type="NCBI Taxonomy" id="979702"/>
    <lineage>
        <taxon>Eukaryota</taxon>
        <taxon>Fungi</taxon>
        <taxon>Fungi incertae sedis</taxon>
        <taxon>Mucoromycota</taxon>
        <taxon>Mortierellomycotina</taxon>
        <taxon>Mortierellomycetes</taxon>
        <taxon>Mortierellales</taxon>
        <taxon>Mortierellaceae</taxon>
        <taxon>Dissophora</taxon>
    </lineage>
</organism>
<dbReference type="CDD" id="cd11655">
    <property type="entry name" value="rap1_myb-like"/>
    <property type="match status" value="1"/>
</dbReference>
<feature type="region of interest" description="Disordered" evidence="1">
    <location>
        <begin position="1"/>
        <end position="102"/>
    </location>
</feature>
<feature type="region of interest" description="Disordered" evidence="1">
    <location>
        <begin position="412"/>
        <end position="436"/>
    </location>
</feature>
<dbReference type="OrthoDB" id="435460at2759"/>
<evidence type="ECO:0000259" key="2">
    <source>
        <dbReference type="Pfam" id="PF08914"/>
    </source>
</evidence>
<dbReference type="InterPro" id="IPR009057">
    <property type="entry name" value="Homeodomain-like_sf"/>
</dbReference>
<feature type="compositionally biased region" description="Basic and acidic residues" evidence="1">
    <location>
        <begin position="685"/>
        <end position="725"/>
    </location>
</feature>
<comment type="caution">
    <text evidence="3">The sequence shown here is derived from an EMBL/GenBank/DDBJ whole genome shotgun (WGS) entry which is preliminary data.</text>
</comment>
<feature type="compositionally biased region" description="Low complexity" evidence="1">
    <location>
        <begin position="49"/>
        <end position="58"/>
    </location>
</feature>
<feature type="region of interest" description="Disordered" evidence="1">
    <location>
        <begin position="606"/>
        <end position="650"/>
    </location>
</feature>
<dbReference type="EMBL" id="JAAAIP010000180">
    <property type="protein sequence ID" value="KAG0323679.1"/>
    <property type="molecule type" value="Genomic_DNA"/>
</dbReference>
<feature type="region of interest" description="Disordered" evidence="1">
    <location>
        <begin position="674"/>
        <end position="746"/>
    </location>
</feature>
<evidence type="ECO:0000313" key="4">
    <source>
        <dbReference type="Proteomes" id="UP000738325"/>
    </source>
</evidence>
<reference evidence="3" key="1">
    <citation type="journal article" date="2020" name="Fungal Divers.">
        <title>Resolving the Mortierellaceae phylogeny through synthesis of multi-gene phylogenetics and phylogenomics.</title>
        <authorList>
            <person name="Vandepol N."/>
            <person name="Liber J."/>
            <person name="Desiro A."/>
            <person name="Na H."/>
            <person name="Kennedy M."/>
            <person name="Barry K."/>
            <person name="Grigoriev I.V."/>
            <person name="Miller A.N."/>
            <person name="O'Donnell K."/>
            <person name="Stajich J.E."/>
            <person name="Bonito G."/>
        </authorList>
    </citation>
    <scope>NUCLEOTIDE SEQUENCE</scope>
    <source>
        <strain evidence="3">REB-010B</strain>
    </source>
</reference>
<evidence type="ECO:0000256" key="1">
    <source>
        <dbReference type="SAM" id="MobiDB-lite"/>
    </source>
</evidence>
<feature type="region of interest" description="Disordered" evidence="1">
    <location>
        <begin position="305"/>
        <end position="324"/>
    </location>
</feature>